<name>A0ABW7JRS3_9NOCA</name>
<dbReference type="Proteomes" id="UP001609175">
    <property type="component" value="Unassembled WGS sequence"/>
</dbReference>
<accession>A0ABW7JRS3</accession>
<comment type="caution">
    <text evidence="1">The sequence shown here is derived from an EMBL/GenBank/DDBJ whole genome shotgun (WGS) entry which is preliminary data.</text>
</comment>
<reference evidence="1 2" key="1">
    <citation type="submission" date="2024-10" db="EMBL/GenBank/DDBJ databases">
        <authorList>
            <person name="Riesco R."/>
        </authorList>
    </citation>
    <scope>NUCLEOTIDE SEQUENCE [LARGE SCALE GENOMIC DNA]</scope>
    <source>
        <strain evidence="1 2">NCIMB 15449</strain>
    </source>
</reference>
<dbReference type="EMBL" id="JBIMSO010000051">
    <property type="protein sequence ID" value="MFH5209249.1"/>
    <property type="molecule type" value="Genomic_DNA"/>
</dbReference>
<organism evidence="1 2">
    <name type="scientific">Antrihabitans spumae</name>
    <dbReference type="NCBI Taxonomy" id="3373370"/>
    <lineage>
        <taxon>Bacteria</taxon>
        <taxon>Bacillati</taxon>
        <taxon>Actinomycetota</taxon>
        <taxon>Actinomycetes</taxon>
        <taxon>Mycobacteriales</taxon>
        <taxon>Nocardiaceae</taxon>
        <taxon>Antrihabitans</taxon>
    </lineage>
</organism>
<protein>
    <submittedName>
        <fullName evidence="1">Uncharacterized protein</fullName>
    </submittedName>
</protein>
<gene>
    <name evidence="1" type="ORF">ACHIPZ_13745</name>
</gene>
<proteinExistence type="predicted"/>
<sequence length="72" mass="7498">MPDRYTAEELDALSRGLHTHLGVDRATAEAVAEAVASADAGTLLAALADRDARIAAASGSNEEKRCECGEKQ</sequence>
<evidence type="ECO:0000313" key="2">
    <source>
        <dbReference type="Proteomes" id="UP001609175"/>
    </source>
</evidence>
<evidence type="ECO:0000313" key="1">
    <source>
        <dbReference type="EMBL" id="MFH5209249.1"/>
    </source>
</evidence>
<dbReference type="RefSeq" id="WP_395114970.1">
    <property type="nucleotide sequence ID" value="NZ_JBIMSO010000051.1"/>
</dbReference>